<evidence type="ECO:0000313" key="1">
    <source>
        <dbReference type="EMBL" id="VDP72098.1"/>
    </source>
</evidence>
<name>A0A3P8GJZ5_9TREM</name>
<protein>
    <submittedName>
        <fullName evidence="1">Uncharacterized protein</fullName>
    </submittedName>
</protein>
<dbReference type="Proteomes" id="UP000269396">
    <property type="component" value="Unassembled WGS sequence"/>
</dbReference>
<proteinExistence type="predicted"/>
<dbReference type="AlphaFoldDB" id="A0A3P8GJZ5"/>
<dbReference type="EMBL" id="UZAL01037567">
    <property type="protein sequence ID" value="VDP72098.1"/>
    <property type="molecule type" value="Genomic_DNA"/>
</dbReference>
<gene>
    <name evidence="1" type="ORF">SMTD_LOCUS16704</name>
</gene>
<sequence>MRTEMSEDLFGQETVDEVTTCAVVQHVRGATKYDPESESSLLDLILAHYKDDIMSLDYMPSLVVNNDHVSARRKPNLEHIMHSALSVDWTIGPESPTKTIYESPGPSESFSTELLAQSALDKYSDQSDYSFSDDSNQYSSLLSCHIPCYTQQRTVRDSDDHKSKLITRKECSGASNVLLSHCPSSRSNLARNRFERTASLKRTPVFYEKHTDDGEKRRSGSCNFVSVSHKEVLEIFSSSDRAIFCLRLHLFDVFTQVL</sequence>
<reference evidence="1 2" key="1">
    <citation type="submission" date="2018-11" db="EMBL/GenBank/DDBJ databases">
        <authorList>
            <consortium name="Pathogen Informatics"/>
        </authorList>
    </citation>
    <scope>NUCLEOTIDE SEQUENCE [LARGE SCALE GENOMIC DNA]</scope>
    <source>
        <strain>Denwood</strain>
        <strain evidence="2">Zambia</strain>
    </source>
</reference>
<keyword evidence="2" id="KW-1185">Reference proteome</keyword>
<organism evidence="1 2">
    <name type="scientific">Schistosoma mattheei</name>
    <dbReference type="NCBI Taxonomy" id="31246"/>
    <lineage>
        <taxon>Eukaryota</taxon>
        <taxon>Metazoa</taxon>
        <taxon>Spiralia</taxon>
        <taxon>Lophotrochozoa</taxon>
        <taxon>Platyhelminthes</taxon>
        <taxon>Trematoda</taxon>
        <taxon>Digenea</taxon>
        <taxon>Strigeidida</taxon>
        <taxon>Schistosomatoidea</taxon>
        <taxon>Schistosomatidae</taxon>
        <taxon>Schistosoma</taxon>
    </lineage>
</organism>
<evidence type="ECO:0000313" key="2">
    <source>
        <dbReference type="Proteomes" id="UP000269396"/>
    </source>
</evidence>
<accession>A0A3P8GJZ5</accession>